<evidence type="ECO:0000313" key="2">
    <source>
        <dbReference type="EMBL" id="GAA2720204.1"/>
    </source>
</evidence>
<dbReference type="Proteomes" id="UP001501842">
    <property type="component" value="Unassembled WGS sequence"/>
</dbReference>
<accession>A0ABP6GAV4</accession>
<comment type="caution">
    <text evidence="2">The sequence shown here is derived from an EMBL/GenBank/DDBJ whole genome shotgun (WGS) entry which is preliminary data.</text>
</comment>
<feature type="compositionally biased region" description="Basic and acidic residues" evidence="1">
    <location>
        <begin position="1"/>
        <end position="14"/>
    </location>
</feature>
<organism evidence="2 3">
    <name type="scientific">Actinocorallia aurantiaca</name>
    <dbReference type="NCBI Taxonomy" id="46204"/>
    <lineage>
        <taxon>Bacteria</taxon>
        <taxon>Bacillati</taxon>
        <taxon>Actinomycetota</taxon>
        <taxon>Actinomycetes</taxon>
        <taxon>Streptosporangiales</taxon>
        <taxon>Thermomonosporaceae</taxon>
        <taxon>Actinocorallia</taxon>
    </lineage>
</organism>
<evidence type="ECO:0000313" key="3">
    <source>
        <dbReference type="Proteomes" id="UP001501842"/>
    </source>
</evidence>
<sequence length="79" mass="8716">MNGFGKKEQAEFSKVRASPAVRGRQDRTTGPCELLKNLRAEPDLLVFLSDSETVSFRLSLPVGMGTKRGTEETGFICRP</sequence>
<dbReference type="RefSeq" id="WP_344448714.1">
    <property type="nucleotide sequence ID" value="NZ_BAAATZ010000003.1"/>
</dbReference>
<evidence type="ECO:0000256" key="1">
    <source>
        <dbReference type="SAM" id="MobiDB-lite"/>
    </source>
</evidence>
<protein>
    <submittedName>
        <fullName evidence="2">Uncharacterized protein</fullName>
    </submittedName>
</protein>
<feature type="region of interest" description="Disordered" evidence="1">
    <location>
        <begin position="1"/>
        <end position="30"/>
    </location>
</feature>
<gene>
    <name evidence="2" type="ORF">GCM10010439_07640</name>
</gene>
<name>A0ABP6GAV4_9ACTN</name>
<proteinExistence type="predicted"/>
<dbReference type="EMBL" id="BAAATZ010000003">
    <property type="protein sequence ID" value="GAA2720204.1"/>
    <property type="molecule type" value="Genomic_DNA"/>
</dbReference>
<keyword evidence="3" id="KW-1185">Reference proteome</keyword>
<reference evidence="3" key="1">
    <citation type="journal article" date="2019" name="Int. J. Syst. Evol. Microbiol.">
        <title>The Global Catalogue of Microorganisms (GCM) 10K type strain sequencing project: providing services to taxonomists for standard genome sequencing and annotation.</title>
        <authorList>
            <consortium name="The Broad Institute Genomics Platform"/>
            <consortium name="The Broad Institute Genome Sequencing Center for Infectious Disease"/>
            <person name="Wu L."/>
            <person name="Ma J."/>
        </authorList>
    </citation>
    <scope>NUCLEOTIDE SEQUENCE [LARGE SCALE GENOMIC DNA]</scope>
    <source>
        <strain evidence="3">JCM 8201</strain>
    </source>
</reference>